<dbReference type="GO" id="GO:0043565">
    <property type="term" value="F:sequence-specific DNA binding"/>
    <property type="evidence" value="ECO:0007669"/>
    <property type="project" value="InterPro"/>
</dbReference>
<evidence type="ECO:0000313" key="5">
    <source>
        <dbReference type="EMBL" id="SNQ49054.1"/>
    </source>
</evidence>
<dbReference type="PANTHER" id="PTHR46796:SF15">
    <property type="entry name" value="BLL1074 PROTEIN"/>
    <property type="match status" value="1"/>
</dbReference>
<reference evidence="5 6" key="1">
    <citation type="submission" date="2017-06" db="EMBL/GenBank/DDBJ databases">
        <authorList>
            <person name="Kim H.J."/>
            <person name="Triplett B.A."/>
        </authorList>
    </citation>
    <scope>NUCLEOTIDE SEQUENCE [LARGE SCALE GENOMIC DNA]</scope>
    <source>
        <strain evidence="5">FRACA_ARgP5</strain>
    </source>
</reference>
<dbReference type="AlphaFoldDB" id="A0A2I2KTQ5"/>
<evidence type="ECO:0000256" key="3">
    <source>
        <dbReference type="ARBA" id="ARBA00023163"/>
    </source>
</evidence>
<accession>A0A2I2KTQ5</accession>
<keyword evidence="1" id="KW-0805">Transcription regulation</keyword>
<organism evidence="5 6">
    <name type="scientific">Frankia canadensis</name>
    <dbReference type="NCBI Taxonomy" id="1836972"/>
    <lineage>
        <taxon>Bacteria</taxon>
        <taxon>Bacillati</taxon>
        <taxon>Actinomycetota</taxon>
        <taxon>Actinomycetes</taxon>
        <taxon>Frankiales</taxon>
        <taxon>Frankiaceae</taxon>
        <taxon>Frankia</taxon>
    </lineage>
</organism>
<feature type="domain" description="HTH araC/xylS-type" evidence="4">
    <location>
        <begin position="140"/>
        <end position="237"/>
    </location>
</feature>
<name>A0A2I2KTQ5_9ACTN</name>
<dbReference type="Pfam" id="PF12833">
    <property type="entry name" value="HTH_18"/>
    <property type="match status" value="1"/>
</dbReference>
<dbReference type="InterPro" id="IPR018060">
    <property type="entry name" value="HTH_AraC"/>
</dbReference>
<dbReference type="RefSeq" id="WP_243407681.1">
    <property type="nucleotide sequence ID" value="NZ_FZMO01000223.1"/>
</dbReference>
<dbReference type="SMART" id="SM00342">
    <property type="entry name" value="HTH_ARAC"/>
    <property type="match status" value="1"/>
</dbReference>
<evidence type="ECO:0000256" key="2">
    <source>
        <dbReference type="ARBA" id="ARBA00023125"/>
    </source>
</evidence>
<dbReference type="Pfam" id="PF20240">
    <property type="entry name" value="DUF6597"/>
    <property type="match status" value="1"/>
</dbReference>
<evidence type="ECO:0000259" key="4">
    <source>
        <dbReference type="PROSITE" id="PS01124"/>
    </source>
</evidence>
<sequence length="273" mass="28362">MGAVYRERRAARLPATIWFAGASGLEAGPMVRRILPDGCVDVIWSSDGRLIVAGPDTVAKLAHWVPGVRHVGVRFDPGHAPAHLGVDAGELRDARPQLADLWGGGPARRLTHRLAASGERAAQALEDALAARPRHRELADPLVPAIVAAIGGRSSMAGVAAATGLSERQLLRRSRRAFGYGPKTLARILRLQDALRAARDGGDLATVALEAGYTDQAHLARDTRALTGVTLTDLLRPSGGGQDTAAGGVGTSAAAASAANRSTWLPSGSRTVA</sequence>
<dbReference type="GO" id="GO:0003700">
    <property type="term" value="F:DNA-binding transcription factor activity"/>
    <property type="evidence" value="ECO:0007669"/>
    <property type="project" value="InterPro"/>
</dbReference>
<dbReference type="Gene3D" id="1.10.10.60">
    <property type="entry name" value="Homeodomain-like"/>
    <property type="match status" value="1"/>
</dbReference>
<protein>
    <submittedName>
        <fullName evidence="5">Uncharacterized HTH-type transcriptional regulator in mcrB 3'region</fullName>
    </submittedName>
</protein>
<dbReference type="PANTHER" id="PTHR46796">
    <property type="entry name" value="HTH-TYPE TRANSCRIPTIONAL ACTIVATOR RHAS-RELATED"/>
    <property type="match status" value="1"/>
</dbReference>
<keyword evidence="3" id="KW-0804">Transcription</keyword>
<keyword evidence="6" id="KW-1185">Reference proteome</keyword>
<keyword evidence="2" id="KW-0238">DNA-binding</keyword>
<dbReference type="EMBL" id="FZMO01000223">
    <property type="protein sequence ID" value="SNQ49054.1"/>
    <property type="molecule type" value="Genomic_DNA"/>
</dbReference>
<dbReference type="Proteomes" id="UP000234331">
    <property type="component" value="Unassembled WGS sequence"/>
</dbReference>
<dbReference type="PROSITE" id="PS01124">
    <property type="entry name" value="HTH_ARAC_FAMILY_2"/>
    <property type="match status" value="1"/>
</dbReference>
<proteinExistence type="predicted"/>
<dbReference type="InterPro" id="IPR046532">
    <property type="entry name" value="DUF6597"/>
</dbReference>
<gene>
    <name evidence="5" type="ORF">FRACA_30057</name>
</gene>
<dbReference type="InterPro" id="IPR050204">
    <property type="entry name" value="AraC_XylS_family_regulators"/>
</dbReference>
<evidence type="ECO:0000313" key="6">
    <source>
        <dbReference type="Proteomes" id="UP000234331"/>
    </source>
</evidence>
<evidence type="ECO:0000256" key="1">
    <source>
        <dbReference type="ARBA" id="ARBA00023015"/>
    </source>
</evidence>